<dbReference type="AlphaFoldDB" id="A0A3R6YCC6"/>
<evidence type="ECO:0008006" key="4">
    <source>
        <dbReference type="Google" id="ProtNLM"/>
    </source>
</evidence>
<sequence>MRHGTMTDEERLARSRQRCAINQRRYRAKLQAMNKQRRSDLEELSRVNKRLERHLAAFLDKRGLWCHAEEHSILEYLRLFERGFTHTEQQVSFLRYFVAPDAWYNGHIGIDGVMAYWITRSAMFTFLRVNCIRLTPVARTNEGTVIEMRCVVHLGLTLPAMRALFPHVLNRQDLVDNILRTPLQLPLHGTYVFDDNKQMTWQSCASNIVEALSHQFVNLDDVVAATCPNAATKAAIQSQ</sequence>
<gene>
    <name evidence="2" type="ORF">DYB32_002821</name>
</gene>
<keyword evidence="1" id="KW-0175">Coiled coil</keyword>
<dbReference type="EMBL" id="QUSY01000159">
    <property type="protein sequence ID" value="RHY32139.1"/>
    <property type="molecule type" value="Genomic_DNA"/>
</dbReference>
<proteinExistence type="predicted"/>
<name>A0A3R6YCC6_9STRA</name>
<evidence type="ECO:0000256" key="1">
    <source>
        <dbReference type="SAM" id="Coils"/>
    </source>
</evidence>
<organism evidence="2 3">
    <name type="scientific">Aphanomyces invadans</name>
    <dbReference type="NCBI Taxonomy" id="157072"/>
    <lineage>
        <taxon>Eukaryota</taxon>
        <taxon>Sar</taxon>
        <taxon>Stramenopiles</taxon>
        <taxon>Oomycota</taxon>
        <taxon>Saprolegniomycetes</taxon>
        <taxon>Saprolegniales</taxon>
        <taxon>Verrucalvaceae</taxon>
        <taxon>Aphanomyces</taxon>
    </lineage>
</organism>
<reference evidence="2 3" key="1">
    <citation type="submission" date="2018-08" db="EMBL/GenBank/DDBJ databases">
        <title>Aphanomyces genome sequencing and annotation.</title>
        <authorList>
            <person name="Minardi D."/>
            <person name="Oidtmann B."/>
            <person name="Van Der Giezen M."/>
            <person name="Studholme D.J."/>
        </authorList>
    </citation>
    <scope>NUCLEOTIDE SEQUENCE [LARGE SCALE GENOMIC DNA]</scope>
    <source>
        <strain evidence="2 3">NJM0002</strain>
    </source>
</reference>
<accession>A0A3R6YCC6</accession>
<dbReference type="Proteomes" id="UP000285060">
    <property type="component" value="Unassembled WGS sequence"/>
</dbReference>
<evidence type="ECO:0000313" key="2">
    <source>
        <dbReference type="EMBL" id="RHY32139.1"/>
    </source>
</evidence>
<keyword evidence="3" id="KW-1185">Reference proteome</keyword>
<protein>
    <recommendedName>
        <fullName evidence="4">BZIP domain-containing protein</fullName>
    </recommendedName>
</protein>
<feature type="coiled-coil region" evidence="1">
    <location>
        <begin position="34"/>
        <end position="61"/>
    </location>
</feature>
<comment type="caution">
    <text evidence="2">The sequence shown here is derived from an EMBL/GenBank/DDBJ whole genome shotgun (WGS) entry which is preliminary data.</text>
</comment>
<evidence type="ECO:0000313" key="3">
    <source>
        <dbReference type="Proteomes" id="UP000285060"/>
    </source>
</evidence>
<dbReference type="VEuPathDB" id="FungiDB:H310_04898"/>